<name>A0A8B8QSG7_9MYRT</name>
<dbReference type="GO" id="GO:0009055">
    <property type="term" value="F:electron transfer activity"/>
    <property type="evidence" value="ECO:0007669"/>
    <property type="project" value="InterPro"/>
</dbReference>
<keyword evidence="2" id="KW-1003">Cell membrane</keyword>
<dbReference type="Proteomes" id="UP000827889">
    <property type="component" value="Chromosome 7"/>
</dbReference>
<proteinExistence type="inferred from homology"/>
<dbReference type="GO" id="GO:0098552">
    <property type="term" value="C:side of membrane"/>
    <property type="evidence" value="ECO:0007669"/>
    <property type="project" value="UniProtKB-KW"/>
</dbReference>
<protein>
    <submittedName>
        <fullName evidence="15">Early nodulin-like protein 1</fullName>
    </submittedName>
</protein>
<dbReference type="OrthoDB" id="2015640at2759"/>
<feature type="chain" id="PRO_5034328279" evidence="12">
    <location>
        <begin position="25"/>
        <end position="210"/>
    </location>
</feature>
<dbReference type="Gene3D" id="2.60.40.420">
    <property type="entry name" value="Cupredoxins - blue copper proteins"/>
    <property type="match status" value="1"/>
</dbReference>
<dbReference type="PANTHER" id="PTHR33021:SF185">
    <property type="entry name" value="EARLY NODULIN-LIKE PROTEIN 3-RELATED"/>
    <property type="match status" value="1"/>
</dbReference>
<evidence type="ECO:0000256" key="9">
    <source>
        <dbReference type="ARBA" id="ARBA00035011"/>
    </source>
</evidence>
<evidence type="ECO:0000256" key="3">
    <source>
        <dbReference type="ARBA" id="ARBA00022622"/>
    </source>
</evidence>
<dbReference type="FunFam" id="2.60.40.420:FF:000010">
    <property type="entry name" value="Early nodulin-like protein 1"/>
    <property type="match status" value="1"/>
</dbReference>
<evidence type="ECO:0000256" key="4">
    <source>
        <dbReference type="ARBA" id="ARBA00022729"/>
    </source>
</evidence>
<sequence length="210" mass="22045">MESTRFVAWLFVAVALQFAACSEAYDFYVGGKDGWVQNPSEGYNQWAGRNRFQVNDTLFFKYEKGKDSVLVVTKDDYNSCDTNKPLVSLTDGGSRFKFDRSGPFFFISGIADRCNAGQKLIVVVLAIRPKAHGSPSTPSPVPPVAQPPASPPPGSDTPAGVPPQPAGPSPSDAEAPAPAPSRSSSSKVGFPWAGGVGLVIALGVSLLIGG</sequence>
<gene>
    <name evidence="15" type="primary">LOC115754487</name>
</gene>
<comment type="subcellular location">
    <subcellularLocation>
        <location evidence="1">Cell membrane</location>
        <topology evidence="1">Lipid-anchor</topology>
        <topology evidence="1">GPI-anchor</topology>
    </subcellularLocation>
</comment>
<dbReference type="GeneID" id="115754487"/>
<keyword evidence="14" id="KW-1185">Reference proteome</keyword>
<evidence type="ECO:0000256" key="1">
    <source>
        <dbReference type="ARBA" id="ARBA00004609"/>
    </source>
</evidence>
<dbReference type="Pfam" id="PF02298">
    <property type="entry name" value="Cu_bind_like"/>
    <property type="match status" value="1"/>
</dbReference>
<feature type="transmembrane region" description="Helical" evidence="11">
    <location>
        <begin position="190"/>
        <end position="209"/>
    </location>
</feature>
<accession>A0A8B8QSG7</accession>
<keyword evidence="5 11" id="KW-0472">Membrane</keyword>
<evidence type="ECO:0000256" key="11">
    <source>
        <dbReference type="SAM" id="Phobius"/>
    </source>
</evidence>
<feature type="region of interest" description="Disordered" evidence="10">
    <location>
        <begin position="132"/>
        <end position="189"/>
    </location>
</feature>
<evidence type="ECO:0000313" key="15">
    <source>
        <dbReference type="RefSeq" id="XP_030549363.1"/>
    </source>
</evidence>
<evidence type="ECO:0000256" key="8">
    <source>
        <dbReference type="ARBA" id="ARBA00023288"/>
    </source>
</evidence>
<dbReference type="CDD" id="cd11019">
    <property type="entry name" value="OsENODL1_like"/>
    <property type="match status" value="1"/>
</dbReference>
<feature type="signal peptide" evidence="12">
    <location>
        <begin position="1"/>
        <end position="24"/>
    </location>
</feature>
<feature type="domain" description="Phytocyanin" evidence="13">
    <location>
        <begin position="25"/>
        <end position="126"/>
    </location>
</feature>
<dbReference type="KEGG" id="rarg:115754487"/>
<keyword evidence="3" id="KW-0336">GPI-anchor</keyword>
<evidence type="ECO:0000259" key="13">
    <source>
        <dbReference type="PROSITE" id="PS51485"/>
    </source>
</evidence>
<dbReference type="InterPro" id="IPR003245">
    <property type="entry name" value="Phytocyanin_dom"/>
</dbReference>
<dbReference type="PROSITE" id="PS51485">
    <property type="entry name" value="PHYTOCYANIN"/>
    <property type="match status" value="1"/>
</dbReference>
<dbReference type="SUPFAM" id="SSF49503">
    <property type="entry name" value="Cupredoxins"/>
    <property type="match status" value="1"/>
</dbReference>
<comment type="similarity">
    <text evidence="9">Belongs to the early nodulin-like (ENODL) family.</text>
</comment>
<keyword evidence="11" id="KW-1133">Transmembrane helix</keyword>
<evidence type="ECO:0000256" key="12">
    <source>
        <dbReference type="SAM" id="SignalP"/>
    </source>
</evidence>
<keyword evidence="8" id="KW-0449">Lipoprotein</keyword>
<keyword evidence="6" id="KW-1015">Disulfide bond</keyword>
<dbReference type="InterPro" id="IPR008972">
    <property type="entry name" value="Cupredoxin"/>
</dbReference>
<evidence type="ECO:0000256" key="10">
    <source>
        <dbReference type="SAM" id="MobiDB-lite"/>
    </source>
</evidence>
<dbReference type="RefSeq" id="XP_030549363.1">
    <property type="nucleotide sequence ID" value="XM_030693503.2"/>
</dbReference>
<evidence type="ECO:0000256" key="7">
    <source>
        <dbReference type="ARBA" id="ARBA00023180"/>
    </source>
</evidence>
<keyword evidence="7" id="KW-0325">Glycoprotein</keyword>
<organism evidence="14 15">
    <name type="scientific">Rhodamnia argentea</name>
    <dbReference type="NCBI Taxonomy" id="178133"/>
    <lineage>
        <taxon>Eukaryota</taxon>
        <taxon>Viridiplantae</taxon>
        <taxon>Streptophyta</taxon>
        <taxon>Embryophyta</taxon>
        <taxon>Tracheophyta</taxon>
        <taxon>Spermatophyta</taxon>
        <taxon>Magnoliopsida</taxon>
        <taxon>eudicotyledons</taxon>
        <taxon>Gunneridae</taxon>
        <taxon>Pentapetalae</taxon>
        <taxon>rosids</taxon>
        <taxon>malvids</taxon>
        <taxon>Myrtales</taxon>
        <taxon>Myrtaceae</taxon>
        <taxon>Myrtoideae</taxon>
        <taxon>Myrteae</taxon>
        <taxon>Australasian group</taxon>
        <taxon>Rhodamnia</taxon>
    </lineage>
</organism>
<keyword evidence="4 12" id="KW-0732">Signal</keyword>
<keyword evidence="11" id="KW-0812">Transmembrane</keyword>
<evidence type="ECO:0000256" key="2">
    <source>
        <dbReference type="ARBA" id="ARBA00022475"/>
    </source>
</evidence>
<feature type="compositionally biased region" description="Pro residues" evidence="10">
    <location>
        <begin position="137"/>
        <end position="168"/>
    </location>
</feature>
<dbReference type="GO" id="GO:0005886">
    <property type="term" value="C:plasma membrane"/>
    <property type="evidence" value="ECO:0007669"/>
    <property type="project" value="UniProtKB-SubCell"/>
</dbReference>
<dbReference type="PANTHER" id="PTHR33021">
    <property type="entry name" value="BLUE COPPER PROTEIN"/>
    <property type="match status" value="1"/>
</dbReference>
<evidence type="ECO:0000313" key="14">
    <source>
        <dbReference type="Proteomes" id="UP000827889"/>
    </source>
</evidence>
<evidence type="ECO:0000256" key="5">
    <source>
        <dbReference type="ARBA" id="ARBA00023136"/>
    </source>
</evidence>
<dbReference type="InterPro" id="IPR041846">
    <property type="entry name" value="ENL_dom"/>
</dbReference>
<dbReference type="InterPro" id="IPR039391">
    <property type="entry name" value="Phytocyanin-like"/>
</dbReference>
<evidence type="ECO:0000256" key="6">
    <source>
        <dbReference type="ARBA" id="ARBA00023157"/>
    </source>
</evidence>
<dbReference type="AlphaFoldDB" id="A0A8B8QSG7"/>
<reference evidence="15" key="1">
    <citation type="submission" date="2025-08" db="UniProtKB">
        <authorList>
            <consortium name="RefSeq"/>
        </authorList>
    </citation>
    <scope>IDENTIFICATION</scope>
    <source>
        <tissue evidence="15">Leaf</tissue>
    </source>
</reference>
<feature type="compositionally biased region" description="Low complexity" evidence="10">
    <location>
        <begin position="169"/>
        <end position="186"/>
    </location>
</feature>